<protein>
    <submittedName>
        <fullName evidence="2">Uncharacterized protein</fullName>
    </submittedName>
</protein>
<sequence>MLGADDDEIGLPLLREAGDGLSVGHVHTADLGVPGYACVARRARQGRQLRVARQREDKGMLTGSRPDDQDAHEA</sequence>
<gene>
    <name evidence="2" type="ORF">GCM10011609_50860</name>
</gene>
<evidence type="ECO:0000256" key="1">
    <source>
        <dbReference type="SAM" id="MobiDB-lite"/>
    </source>
</evidence>
<organism evidence="2 3">
    <name type="scientific">Lentzea pudingi</name>
    <dbReference type="NCBI Taxonomy" id="1789439"/>
    <lineage>
        <taxon>Bacteria</taxon>
        <taxon>Bacillati</taxon>
        <taxon>Actinomycetota</taxon>
        <taxon>Actinomycetes</taxon>
        <taxon>Pseudonocardiales</taxon>
        <taxon>Pseudonocardiaceae</taxon>
        <taxon>Lentzea</taxon>
    </lineage>
</organism>
<accession>A0ABQ2IDT4</accession>
<dbReference type="Proteomes" id="UP000597656">
    <property type="component" value="Unassembled WGS sequence"/>
</dbReference>
<evidence type="ECO:0000313" key="3">
    <source>
        <dbReference type="Proteomes" id="UP000597656"/>
    </source>
</evidence>
<feature type="compositionally biased region" description="Basic and acidic residues" evidence="1">
    <location>
        <begin position="53"/>
        <end position="74"/>
    </location>
</feature>
<proteinExistence type="predicted"/>
<dbReference type="EMBL" id="BMNC01000007">
    <property type="protein sequence ID" value="GGN05448.1"/>
    <property type="molecule type" value="Genomic_DNA"/>
</dbReference>
<comment type="caution">
    <text evidence="2">The sequence shown here is derived from an EMBL/GenBank/DDBJ whole genome shotgun (WGS) entry which is preliminary data.</text>
</comment>
<feature type="region of interest" description="Disordered" evidence="1">
    <location>
        <begin position="47"/>
        <end position="74"/>
    </location>
</feature>
<name>A0ABQ2IDT4_9PSEU</name>
<reference evidence="3" key="1">
    <citation type="journal article" date="2019" name="Int. J. Syst. Evol. Microbiol.">
        <title>The Global Catalogue of Microorganisms (GCM) 10K type strain sequencing project: providing services to taxonomists for standard genome sequencing and annotation.</title>
        <authorList>
            <consortium name="The Broad Institute Genomics Platform"/>
            <consortium name="The Broad Institute Genome Sequencing Center for Infectious Disease"/>
            <person name="Wu L."/>
            <person name="Ma J."/>
        </authorList>
    </citation>
    <scope>NUCLEOTIDE SEQUENCE [LARGE SCALE GENOMIC DNA]</scope>
    <source>
        <strain evidence="3">CGMCC 4.7319</strain>
    </source>
</reference>
<evidence type="ECO:0000313" key="2">
    <source>
        <dbReference type="EMBL" id="GGN05448.1"/>
    </source>
</evidence>
<keyword evidence="3" id="KW-1185">Reference proteome</keyword>